<feature type="domain" description="Beta-galactosidase 1-like first all-beta" evidence="5">
    <location>
        <begin position="71"/>
        <end position="177"/>
    </location>
</feature>
<dbReference type="WBParaSite" id="ACRNAN_scaffold6131.g21985.t1">
    <property type="protein sequence ID" value="ACRNAN_scaffold6131.g21985.t1"/>
    <property type="gene ID" value="ACRNAN_scaffold6131.g21985"/>
</dbReference>
<evidence type="ECO:0000259" key="4">
    <source>
        <dbReference type="Pfam" id="PF01301"/>
    </source>
</evidence>
<reference evidence="8" key="1">
    <citation type="submission" date="2022-11" db="UniProtKB">
        <authorList>
            <consortium name="WormBaseParasite"/>
        </authorList>
    </citation>
    <scope>IDENTIFICATION</scope>
</reference>
<evidence type="ECO:0000256" key="1">
    <source>
        <dbReference type="ARBA" id="ARBA00009809"/>
    </source>
</evidence>
<dbReference type="GO" id="GO:0005975">
    <property type="term" value="P:carbohydrate metabolic process"/>
    <property type="evidence" value="ECO:0007669"/>
    <property type="project" value="InterPro"/>
</dbReference>
<keyword evidence="3" id="KW-0326">Glycosidase</keyword>
<dbReference type="SUPFAM" id="SSF51445">
    <property type="entry name" value="(Trans)glycosidases"/>
    <property type="match status" value="1"/>
</dbReference>
<dbReference type="GO" id="GO:0004553">
    <property type="term" value="F:hydrolase activity, hydrolyzing O-glycosyl compounds"/>
    <property type="evidence" value="ECO:0007669"/>
    <property type="project" value="InterPro"/>
</dbReference>
<dbReference type="InterPro" id="IPR048912">
    <property type="entry name" value="BetaGal1-like_ABD1"/>
</dbReference>
<dbReference type="Pfam" id="PF01301">
    <property type="entry name" value="Glyco_hydro_35"/>
    <property type="match status" value="1"/>
</dbReference>
<proteinExistence type="inferred from homology"/>
<organism evidence="7 8">
    <name type="scientific">Acrobeloides nanus</name>
    <dbReference type="NCBI Taxonomy" id="290746"/>
    <lineage>
        <taxon>Eukaryota</taxon>
        <taxon>Metazoa</taxon>
        <taxon>Ecdysozoa</taxon>
        <taxon>Nematoda</taxon>
        <taxon>Chromadorea</taxon>
        <taxon>Rhabditida</taxon>
        <taxon>Tylenchina</taxon>
        <taxon>Cephalobomorpha</taxon>
        <taxon>Cephaloboidea</taxon>
        <taxon>Cephalobidae</taxon>
        <taxon>Acrobeloides</taxon>
    </lineage>
</organism>
<dbReference type="InterPro" id="IPR017853">
    <property type="entry name" value="GH"/>
</dbReference>
<dbReference type="Gene3D" id="3.20.20.80">
    <property type="entry name" value="Glycosidases"/>
    <property type="match status" value="1"/>
</dbReference>
<dbReference type="InterPro" id="IPR048913">
    <property type="entry name" value="BetaGal_gal-bd"/>
</dbReference>
<keyword evidence="7" id="KW-1185">Reference proteome</keyword>
<evidence type="ECO:0000256" key="3">
    <source>
        <dbReference type="ARBA" id="ARBA00023295"/>
    </source>
</evidence>
<evidence type="ECO:0000259" key="5">
    <source>
        <dbReference type="Pfam" id="PF21317"/>
    </source>
</evidence>
<keyword evidence="2" id="KW-0378">Hydrolase</keyword>
<dbReference type="SUPFAM" id="SSF49785">
    <property type="entry name" value="Galactose-binding domain-like"/>
    <property type="match status" value="1"/>
</dbReference>
<evidence type="ECO:0000313" key="7">
    <source>
        <dbReference type="Proteomes" id="UP000887540"/>
    </source>
</evidence>
<protein>
    <submittedName>
        <fullName evidence="8">Glycoside hydrolase 35 catalytic domain-containing protein</fullName>
    </submittedName>
</protein>
<dbReference type="AlphaFoldDB" id="A0A914E6R1"/>
<comment type="similarity">
    <text evidence="1">Belongs to the glycosyl hydrolase 35 family.</text>
</comment>
<feature type="domain" description="Glycoside hydrolase 35 catalytic" evidence="4">
    <location>
        <begin position="1"/>
        <end position="48"/>
    </location>
</feature>
<sequence length="292" mass="32865">MRVHPDQWNDRLQRIRALGLNAIQVYVPWNLHEMYQGKAFNYGQVTLKRIGSNLISTLTQIQEACVSSTDPLTFEQLDYPYGYVLYTTSLSSSGGKNLSTPNIRDYGYVYVNNVFQGMLLRNKTWITINAAQPGDILRILVENQGRDNIGGGTYNHLDYKGLHNGVTLDGINLHNWFQCGINLTKASIDSLSTTFFEENRIPEKAASTPGVYVGQFTASQLEDTFFNSTGWGKGQLFINGYNLGRYWALPGPQMTLYVPKPYIQPTNTVLLIELLGGQQTDVNFVDQAIWKS</sequence>
<dbReference type="PANTHER" id="PTHR23421">
    <property type="entry name" value="BETA-GALACTOSIDASE RELATED"/>
    <property type="match status" value="1"/>
</dbReference>
<dbReference type="Pfam" id="PF21467">
    <property type="entry name" value="BetaGal_gal-bd"/>
    <property type="match status" value="1"/>
</dbReference>
<evidence type="ECO:0000256" key="2">
    <source>
        <dbReference type="ARBA" id="ARBA00022801"/>
    </source>
</evidence>
<dbReference type="Pfam" id="PF21317">
    <property type="entry name" value="BetaGal_ABD_1"/>
    <property type="match status" value="1"/>
</dbReference>
<dbReference type="Proteomes" id="UP000887540">
    <property type="component" value="Unplaced"/>
</dbReference>
<feature type="domain" description="Beta-galactosidase galactose-binding" evidence="6">
    <location>
        <begin position="210"/>
        <end position="266"/>
    </location>
</feature>
<dbReference type="InterPro" id="IPR031330">
    <property type="entry name" value="Gly_Hdrlase_35_cat"/>
</dbReference>
<evidence type="ECO:0000259" key="6">
    <source>
        <dbReference type="Pfam" id="PF21467"/>
    </source>
</evidence>
<dbReference type="InterPro" id="IPR008979">
    <property type="entry name" value="Galactose-bd-like_sf"/>
</dbReference>
<evidence type="ECO:0000313" key="8">
    <source>
        <dbReference type="WBParaSite" id="ACRNAN_scaffold6131.g21985.t1"/>
    </source>
</evidence>
<accession>A0A914E6R1</accession>
<dbReference type="InterPro" id="IPR001944">
    <property type="entry name" value="Glycoside_Hdrlase_35"/>
</dbReference>
<dbReference type="Gene3D" id="2.60.120.260">
    <property type="entry name" value="Galactose-binding domain-like"/>
    <property type="match status" value="2"/>
</dbReference>
<name>A0A914E6R1_9BILA</name>